<accession>A0A9D1DAB4</accession>
<dbReference type="GO" id="GO:0046677">
    <property type="term" value="P:response to antibiotic"/>
    <property type="evidence" value="ECO:0007669"/>
    <property type="project" value="InterPro"/>
</dbReference>
<feature type="domain" description="Beta-lactamase class A catalytic" evidence="2">
    <location>
        <begin position="211"/>
        <end position="355"/>
    </location>
</feature>
<feature type="compositionally biased region" description="Low complexity" evidence="1">
    <location>
        <begin position="59"/>
        <end position="70"/>
    </location>
</feature>
<evidence type="ECO:0000313" key="3">
    <source>
        <dbReference type="EMBL" id="HIR14322.1"/>
    </source>
</evidence>
<name>A0A9D1DAB4_9FIRM</name>
<reference evidence="3" key="2">
    <citation type="journal article" date="2021" name="PeerJ">
        <title>Extensive microbial diversity within the chicken gut microbiome revealed by metagenomics and culture.</title>
        <authorList>
            <person name="Gilroy R."/>
            <person name="Ravi A."/>
            <person name="Getino M."/>
            <person name="Pursley I."/>
            <person name="Horton D.L."/>
            <person name="Alikhan N.F."/>
            <person name="Baker D."/>
            <person name="Gharbi K."/>
            <person name="Hall N."/>
            <person name="Watson M."/>
            <person name="Adriaenssens E.M."/>
            <person name="Foster-Nyarko E."/>
            <person name="Jarju S."/>
            <person name="Secka A."/>
            <person name="Antonio M."/>
            <person name="Oren A."/>
            <person name="Chaudhuri R.R."/>
            <person name="La Ragione R."/>
            <person name="Hildebrand F."/>
            <person name="Pallen M.J."/>
        </authorList>
    </citation>
    <scope>NUCLEOTIDE SEQUENCE</scope>
    <source>
        <strain evidence="3">ChiSjej4B22-8148</strain>
    </source>
</reference>
<dbReference type="InterPro" id="IPR045155">
    <property type="entry name" value="Beta-lactam_cat"/>
</dbReference>
<dbReference type="InterPro" id="IPR012338">
    <property type="entry name" value="Beta-lactam/transpept-like"/>
</dbReference>
<proteinExistence type="predicted"/>
<evidence type="ECO:0000259" key="2">
    <source>
        <dbReference type="Pfam" id="PF13354"/>
    </source>
</evidence>
<gene>
    <name evidence="3" type="ORF">IAB31_10430</name>
</gene>
<feature type="region of interest" description="Disordered" evidence="1">
    <location>
        <begin position="38"/>
        <end position="80"/>
    </location>
</feature>
<protein>
    <submittedName>
        <fullName evidence="3">Serine hydrolase</fullName>
    </submittedName>
</protein>
<dbReference type="PANTHER" id="PTHR35333">
    <property type="entry name" value="BETA-LACTAMASE"/>
    <property type="match status" value="1"/>
</dbReference>
<dbReference type="EMBL" id="DVGK01000117">
    <property type="protein sequence ID" value="HIR14322.1"/>
    <property type="molecule type" value="Genomic_DNA"/>
</dbReference>
<dbReference type="InterPro" id="IPR000871">
    <property type="entry name" value="Beta-lactam_class-A"/>
</dbReference>
<keyword evidence="3" id="KW-0378">Hydrolase</keyword>
<organism evidence="3 4">
    <name type="scientific">Candidatus Choladousia intestinavium</name>
    <dbReference type="NCBI Taxonomy" id="2840727"/>
    <lineage>
        <taxon>Bacteria</taxon>
        <taxon>Bacillati</taxon>
        <taxon>Bacillota</taxon>
        <taxon>Clostridia</taxon>
        <taxon>Lachnospirales</taxon>
        <taxon>Lachnospiraceae</taxon>
        <taxon>Lachnospiraceae incertae sedis</taxon>
        <taxon>Candidatus Choladousia</taxon>
    </lineage>
</organism>
<dbReference type="PANTHER" id="PTHR35333:SF3">
    <property type="entry name" value="BETA-LACTAMASE-TYPE TRANSPEPTIDASE FOLD CONTAINING PROTEIN"/>
    <property type="match status" value="1"/>
</dbReference>
<reference evidence="3" key="1">
    <citation type="submission" date="2020-10" db="EMBL/GenBank/DDBJ databases">
        <authorList>
            <person name="Gilroy R."/>
        </authorList>
    </citation>
    <scope>NUCLEOTIDE SEQUENCE</scope>
    <source>
        <strain evidence="3">ChiSjej4B22-8148</strain>
    </source>
</reference>
<dbReference type="AlphaFoldDB" id="A0A9D1DAB4"/>
<evidence type="ECO:0000256" key="1">
    <source>
        <dbReference type="SAM" id="MobiDB-lite"/>
    </source>
</evidence>
<dbReference type="Pfam" id="PF13354">
    <property type="entry name" value="Beta-lactamase2"/>
    <property type="match status" value="2"/>
</dbReference>
<feature type="domain" description="Beta-lactamase class A catalytic" evidence="2">
    <location>
        <begin position="160"/>
        <end position="208"/>
    </location>
</feature>
<dbReference type="GO" id="GO:0008800">
    <property type="term" value="F:beta-lactamase activity"/>
    <property type="evidence" value="ECO:0007669"/>
    <property type="project" value="InterPro"/>
</dbReference>
<sequence>MDWNRIKEKYKNNKTELVLFLLFICFFLFLTVPEAAREAASDSVTVETEEMTETEDITEAQTEPETLTPEEQQESEEMQQQNLRARLGGEFQIPMAMPSNETEIRVPELADTGRLWDYQVDFPQQEEETEEEEETEASNSLDALQTSLETELSGYDGVWSVYVKNLATDQSFIINDQPMKSASVMKLFIMGTVYKAFESGDLERTDEIMALMNDMISYSDNEASNELLYRLGNSSYEAGIAEVNAFIEEYDFSDMTVEYNGFSDPDTNTGTGNYNQVAAEDCGKLLEDIYRREWVNREVSMEIEEMMLNQNTRYKIPAGLPEGVLCGNKTGEMDSTQNDAAIVYSDACDYILVVLSSDWSSSDEAISRIQNISSEVYAYFNGE</sequence>
<dbReference type="GO" id="GO:0030655">
    <property type="term" value="P:beta-lactam antibiotic catabolic process"/>
    <property type="evidence" value="ECO:0007669"/>
    <property type="project" value="InterPro"/>
</dbReference>
<evidence type="ECO:0000313" key="4">
    <source>
        <dbReference type="Proteomes" id="UP000886757"/>
    </source>
</evidence>
<comment type="caution">
    <text evidence="3">The sequence shown here is derived from an EMBL/GenBank/DDBJ whole genome shotgun (WGS) entry which is preliminary data.</text>
</comment>
<feature type="compositionally biased region" description="Acidic residues" evidence="1">
    <location>
        <begin position="47"/>
        <end position="58"/>
    </location>
</feature>
<dbReference type="Gene3D" id="3.40.710.10">
    <property type="entry name" value="DD-peptidase/beta-lactamase superfamily"/>
    <property type="match status" value="1"/>
</dbReference>
<dbReference type="Proteomes" id="UP000886757">
    <property type="component" value="Unassembled WGS sequence"/>
</dbReference>
<dbReference type="SUPFAM" id="SSF56601">
    <property type="entry name" value="beta-lactamase/transpeptidase-like"/>
    <property type="match status" value="1"/>
</dbReference>